<dbReference type="GO" id="GO:1990573">
    <property type="term" value="P:potassium ion import across plasma membrane"/>
    <property type="evidence" value="ECO:0007669"/>
    <property type="project" value="TreeGrafter"/>
</dbReference>
<proteinExistence type="predicted"/>
<comment type="caution">
    <text evidence="16">The sequence shown here is derived from an EMBL/GenBank/DDBJ whole genome shotgun (WGS) entry which is preliminary data.</text>
</comment>
<evidence type="ECO:0000259" key="15">
    <source>
        <dbReference type="SMART" id="SM00831"/>
    </source>
</evidence>
<keyword evidence="17" id="KW-1185">Reference proteome</keyword>
<dbReference type="Proteomes" id="UP000292052">
    <property type="component" value="Unassembled WGS sequence"/>
</dbReference>
<evidence type="ECO:0000256" key="14">
    <source>
        <dbReference type="SAM" id="Phobius"/>
    </source>
</evidence>
<dbReference type="AlphaFoldDB" id="A0A482VG08"/>
<evidence type="ECO:0000256" key="9">
    <source>
        <dbReference type="ARBA" id="ARBA00023136"/>
    </source>
</evidence>
<dbReference type="GO" id="GO:0036376">
    <property type="term" value="P:sodium ion export across plasma membrane"/>
    <property type="evidence" value="ECO:0007669"/>
    <property type="project" value="TreeGrafter"/>
</dbReference>
<feature type="transmembrane region" description="Helical" evidence="14">
    <location>
        <begin position="271"/>
        <end position="292"/>
    </location>
</feature>
<dbReference type="InterPro" id="IPR023298">
    <property type="entry name" value="ATPase_P-typ_TM_dom_sf"/>
</dbReference>
<keyword evidence="3" id="KW-0813">Transport</keyword>
<dbReference type="EC" id="7.2.2.13" evidence="12"/>
<evidence type="ECO:0000256" key="5">
    <source>
        <dbReference type="ARBA" id="ARBA00022741"/>
    </source>
</evidence>
<comment type="subunit">
    <text evidence="11">The sodium/potassium-transporting ATPase is composed of a catalytic alpha subunit, an auxiliary non-catalytic beta subunit and an additional regulatory subunit.</text>
</comment>
<comment type="subcellular location">
    <subcellularLocation>
        <location evidence="1">Cell membrane</location>
        <topology evidence="1">Multi-pass membrane protein</topology>
    </subcellularLocation>
</comment>
<dbReference type="STRING" id="1661398.A0A482VG08"/>
<dbReference type="SUPFAM" id="SSF56784">
    <property type="entry name" value="HAD-like"/>
    <property type="match status" value="1"/>
</dbReference>
<dbReference type="InterPro" id="IPR050510">
    <property type="entry name" value="Cation_transp_ATPase_P-type"/>
</dbReference>
<evidence type="ECO:0000256" key="4">
    <source>
        <dbReference type="ARBA" id="ARBA00022692"/>
    </source>
</evidence>
<dbReference type="SMART" id="SM00831">
    <property type="entry name" value="Cation_ATPase_N"/>
    <property type="match status" value="1"/>
</dbReference>
<keyword evidence="3" id="KW-0740">Sodium/potassium transport</keyword>
<dbReference type="InterPro" id="IPR018303">
    <property type="entry name" value="ATPase_P-typ_P_site"/>
</dbReference>
<dbReference type="GO" id="GO:0005886">
    <property type="term" value="C:plasma membrane"/>
    <property type="evidence" value="ECO:0007669"/>
    <property type="project" value="UniProtKB-SubCell"/>
</dbReference>
<dbReference type="FunFam" id="3.40.50.1000:FF:000083">
    <property type="entry name" value="Sodium/potassium-transporting ATPase subunit alpha"/>
    <property type="match status" value="1"/>
</dbReference>
<protein>
    <recommendedName>
        <fullName evidence="12">Na(+)/K(+)-exchanging ATPase</fullName>
        <ecNumber evidence="12">7.2.2.13</ecNumber>
    </recommendedName>
</protein>
<keyword evidence="3" id="KW-0633">Potassium transport</keyword>
<sequence>MKSHKIHKTPTQSQTSYKKVKRTDKQLEEFKNEYSIDDHQISTFELEERYNTNITSGLTQEEAEERLLKDGPNRLAEPAVRSKWLLLVDFLFCGFSALLWIAVIMAFIVFGISYSEGKVDAHEQLYFESTNVAIIESFQKLTPKSATVIRERHRFVIPSEEVVLGDLVELKAGEWIPADVRVTYSQGLKVDNSAITGESVAQTRSTECTDNQPIETANMVFYSTCVVEGNGRGIVVRRGDDTLIGNIAGLTSSLEKGQTPIRREINHFIKFITILSIFIGTIFFIVCMVYGYSFFTSFTYFIALLIANVPEGLPVTLTACMTLTSKRMASKNCMVKKLEAIETLGCTSVICSDKTGTLTQNKMKVVHLCYDNQAFYVMVDGESLDWESEAFQALCQVAALCNRATFVVGQENLPMDERDTIGDASESALLKCMEMLVGNVAHKRRECPKVSYRVTKTENNFTLFSEDRPNFPLRVLNKISGLRFIGLISMMDPPRASVPDAVAKCKTAGIRVIMVTGDHPLTAAAIAKQVGILSHGSVTAYDIAVRRDVSISMVTDKEKSMCSATVITGRDLREMGPEELQQNLMTYKEIVFARTSPQQKLKIVEAFQRLGNVVAVTGDGVNDSPALKKADIGIAMGIAGTDVSKEAADMLLLDDNFSSIVTGIEEGRLIFDNLKKSIAYLLTSNVPEIVPFVAMVIVNIPPVIGILAIMVIDVGTDLWPAISLAYEKPEADIMTRYPRDPHYDKLVNHRLILLTYGQIGVIQTCASFSSYFLCMLEHGFFWDKLPGLREKWMLENVTITDSYGQEWNFDERKILTRKCYSSFFLSIVTTQIADLLICKTRRLSLFQQGMTNWVLNAGIFVATLIAILVVYCPGIRMFLQFEPISFEIILPTIPFAIIIFTYDEIRKSLIRKFPNGLIDKETYY</sequence>
<dbReference type="GO" id="GO:0005391">
    <property type="term" value="F:P-type sodium:potassium-exchanging transporter activity"/>
    <property type="evidence" value="ECO:0007669"/>
    <property type="project" value="UniProtKB-EC"/>
</dbReference>
<dbReference type="EMBL" id="QDEB01103357">
    <property type="protein sequence ID" value="RZC27665.1"/>
    <property type="molecule type" value="Genomic_DNA"/>
</dbReference>
<dbReference type="SFLD" id="SFLDS00003">
    <property type="entry name" value="Haloacid_Dehalogenase"/>
    <property type="match status" value="1"/>
</dbReference>
<dbReference type="InterPro" id="IPR036412">
    <property type="entry name" value="HAD-like_sf"/>
</dbReference>
<dbReference type="Gene3D" id="2.70.150.10">
    <property type="entry name" value="Calcium-transporting ATPase, cytoplasmic transduction domain A"/>
    <property type="match status" value="1"/>
</dbReference>
<keyword evidence="3" id="KW-0915">Sodium</keyword>
<keyword evidence="7" id="KW-1278">Translocase</keyword>
<dbReference type="PRINTS" id="PR00121">
    <property type="entry name" value="NAKATPASE"/>
</dbReference>
<dbReference type="NCBIfam" id="TIGR01494">
    <property type="entry name" value="ATPase_P-type"/>
    <property type="match status" value="2"/>
</dbReference>
<dbReference type="GO" id="GO:0030007">
    <property type="term" value="P:intracellular potassium ion homeostasis"/>
    <property type="evidence" value="ECO:0007669"/>
    <property type="project" value="TreeGrafter"/>
</dbReference>
<dbReference type="PANTHER" id="PTHR43294:SF13">
    <property type="entry name" value="SODIUM_POTASSIUM-TRANSPORTING ATPASE SUBUNIT ALPHA"/>
    <property type="match status" value="1"/>
</dbReference>
<evidence type="ECO:0000256" key="11">
    <source>
        <dbReference type="ARBA" id="ARBA00038795"/>
    </source>
</evidence>
<feature type="transmembrane region" description="Helical" evidence="14">
    <location>
        <begin position="850"/>
        <end position="871"/>
    </location>
</feature>
<dbReference type="FunFam" id="3.40.50.1000:FF:000001">
    <property type="entry name" value="Phospholipid-transporting ATPase IC"/>
    <property type="match status" value="1"/>
</dbReference>
<dbReference type="Pfam" id="PF00122">
    <property type="entry name" value="E1-E2_ATPase"/>
    <property type="match status" value="1"/>
</dbReference>
<accession>A0A482VG08</accession>
<name>A0A482VG08_ASBVE</name>
<dbReference type="FunFam" id="1.20.1110.10:FF:000038">
    <property type="entry name" value="Sodium/potassium-transporting ATPase subunit alpha"/>
    <property type="match status" value="1"/>
</dbReference>
<dbReference type="Pfam" id="PF00689">
    <property type="entry name" value="Cation_ATPase_C"/>
    <property type="match status" value="1"/>
</dbReference>
<dbReference type="InterPro" id="IPR059000">
    <property type="entry name" value="ATPase_P-type_domA"/>
</dbReference>
<dbReference type="InterPro" id="IPR008250">
    <property type="entry name" value="ATPase_P-typ_transduc_dom_A_sf"/>
</dbReference>
<keyword evidence="3" id="KW-0630">Potassium</keyword>
<dbReference type="Pfam" id="PF00702">
    <property type="entry name" value="Hydrolase"/>
    <property type="match status" value="1"/>
</dbReference>
<feature type="transmembrane region" description="Helical" evidence="14">
    <location>
        <begin position="883"/>
        <end position="902"/>
    </location>
</feature>
<dbReference type="SUPFAM" id="SSF81660">
    <property type="entry name" value="Metal cation-transporting ATPase, ATP-binding domain N"/>
    <property type="match status" value="1"/>
</dbReference>
<dbReference type="InterPro" id="IPR004014">
    <property type="entry name" value="ATPase_P-typ_cation-transptr_N"/>
</dbReference>
<keyword evidence="3" id="KW-0739">Sodium transport</keyword>
<keyword evidence="2" id="KW-1003">Cell membrane</keyword>
<feature type="region of interest" description="Disordered" evidence="13">
    <location>
        <begin position="1"/>
        <end position="20"/>
    </location>
</feature>
<evidence type="ECO:0000256" key="1">
    <source>
        <dbReference type="ARBA" id="ARBA00004651"/>
    </source>
</evidence>
<dbReference type="SUPFAM" id="SSF81665">
    <property type="entry name" value="Calcium ATPase, transmembrane domain M"/>
    <property type="match status" value="1"/>
</dbReference>
<evidence type="ECO:0000256" key="2">
    <source>
        <dbReference type="ARBA" id="ARBA00022475"/>
    </source>
</evidence>
<keyword evidence="3" id="KW-0406">Ion transport</keyword>
<feature type="domain" description="Cation-transporting P-type ATPase N-terminal" evidence="15">
    <location>
        <begin position="37"/>
        <end position="111"/>
    </location>
</feature>
<feature type="transmembrane region" description="Helical" evidence="14">
    <location>
        <begin position="84"/>
        <end position="110"/>
    </location>
</feature>
<dbReference type="OrthoDB" id="3352408at2759"/>
<dbReference type="GO" id="GO:0005524">
    <property type="term" value="F:ATP binding"/>
    <property type="evidence" value="ECO:0007669"/>
    <property type="project" value="UniProtKB-KW"/>
</dbReference>
<dbReference type="SUPFAM" id="SSF81653">
    <property type="entry name" value="Calcium ATPase, transduction domain A"/>
    <property type="match status" value="1"/>
</dbReference>
<evidence type="ECO:0000256" key="12">
    <source>
        <dbReference type="ARBA" id="ARBA00039096"/>
    </source>
</evidence>
<evidence type="ECO:0000256" key="7">
    <source>
        <dbReference type="ARBA" id="ARBA00022967"/>
    </source>
</evidence>
<dbReference type="PRINTS" id="PR00119">
    <property type="entry name" value="CATATPASE"/>
</dbReference>
<comment type="function">
    <text evidence="10">This is the catalytic component of the active enzyme, which catalyzes the hydrolysis of ATP coupled with the exchange of sodium and potassium ions across the plasma membrane. This action creates the electrochemical gradient of sodium and potassium ions, providing the energy for active transport of various nutrients.</text>
</comment>
<evidence type="ECO:0000313" key="17">
    <source>
        <dbReference type="Proteomes" id="UP000292052"/>
    </source>
</evidence>
<evidence type="ECO:0000256" key="6">
    <source>
        <dbReference type="ARBA" id="ARBA00022840"/>
    </source>
</evidence>
<dbReference type="InterPro" id="IPR006068">
    <property type="entry name" value="ATPase_P-typ_cation-transptr_C"/>
</dbReference>
<evidence type="ECO:0000256" key="8">
    <source>
        <dbReference type="ARBA" id="ARBA00022989"/>
    </source>
</evidence>
<evidence type="ECO:0000313" key="16">
    <source>
        <dbReference type="EMBL" id="RZC27665.1"/>
    </source>
</evidence>
<keyword evidence="5" id="KW-0547">Nucleotide-binding</keyword>
<dbReference type="GO" id="GO:1902600">
    <property type="term" value="P:proton transmembrane transport"/>
    <property type="evidence" value="ECO:0007669"/>
    <property type="project" value="TreeGrafter"/>
</dbReference>
<feature type="transmembrane region" description="Helical" evidence="14">
    <location>
        <begin position="298"/>
        <end position="324"/>
    </location>
</feature>
<dbReference type="GO" id="GO:0006883">
    <property type="term" value="P:intracellular sodium ion homeostasis"/>
    <property type="evidence" value="ECO:0007669"/>
    <property type="project" value="TreeGrafter"/>
</dbReference>
<dbReference type="Pfam" id="PF00690">
    <property type="entry name" value="Cation_ATPase_N"/>
    <property type="match status" value="1"/>
</dbReference>
<dbReference type="InterPro" id="IPR001757">
    <property type="entry name" value="P_typ_ATPase"/>
</dbReference>
<keyword evidence="4 14" id="KW-0812">Transmembrane</keyword>
<evidence type="ECO:0000256" key="10">
    <source>
        <dbReference type="ARBA" id="ARBA00037422"/>
    </source>
</evidence>
<evidence type="ECO:0000256" key="3">
    <source>
        <dbReference type="ARBA" id="ARBA00022607"/>
    </source>
</evidence>
<organism evidence="16 17">
    <name type="scientific">Asbolus verrucosus</name>
    <name type="common">Desert ironclad beetle</name>
    <dbReference type="NCBI Taxonomy" id="1661398"/>
    <lineage>
        <taxon>Eukaryota</taxon>
        <taxon>Metazoa</taxon>
        <taxon>Ecdysozoa</taxon>
        <taxon>Arthropoda</taxon>
        <taxon>Hexapoda</taxon>
        <taxon>Insecta</taxon>
        <taxon>Pterygota</taxon>
        <taxon>Neoptera</taxon>
        <taxon>Endopterygota</taxon>
        <taxon>Coleoptera</taxon>
        <taxon>Polyphaga</taxon>
        <taxon>Cucujiformia</taxon>
        <taxon>Tenebrionidae</taxon>
        <taxon>Pimeliinae</taxon>
        <taxon>Asbolus</taxon>
    </lineage>
</organism>
<reference evidence="16 17" key="1">
    <citation type="submission" date="2017-03" db="EMBL/GenBank/DDBJ databases">
        <title>Genome of the blue death feigning beetle - Asbolus verrucosus.</title>
        <authorList>
            <person name="Rider S.D."/>
        </authorList>
    </citation>
    <scope>NUCLEOTIDE SEQUENCE [LARGE SCALE GENOMIC DNA]</scope>
    <source>
        <strain evidence="16">Butters</strain>
        <tissue evidence="16">Head and leg muscle</tissue>
    </source>
</reference>
<dbReference type="PANTHER" id="PTHR43294">
    <property type="entry name" value="SODIUM/POTASSIUM-TRANSPORTING ATPASE SUBUNIT ALPHA"/>
    <property type="match status" value="1"/>
</dbReference>
<keyword evidence="9 14" id="KW-0472">Membrane</keyword>
<dbReference type="GO" id="GO:0016887">
    <property type="term" value="F:ATP hydrolysis activity"/>
    <property type="evidence" value="ECO:0007669"/>
    <property type="project" value="InterPro"/>
</dbReference>
<keyword evidence="8 14" id="KW-1133">Transmembrane helix</keyword>
<evidence type="ECO:0000256" key="13">
    <source>
        <dbReference type="SAM" id="MobiDB-lite"/>
    </source>
</evidence>
<dbReference type="InterPro" id="IPR023299">
    <property type="entry name" value="ATPase_P-typ_cyto_dom_N"/>
</dbReference>
<gene>
    <name evidence="16" type="ORF">BDFB_000106</name>
</gene>
<dbReference type="Gene3D" id="1.20.1110.10">
    <property type="entry name" value="Calcium-transporting ATPase, transmembrane domain"/>
    <property type="match status" value="2"/>
</dbReference>
<feature type="transmembrane region" description="Helical" evidence="14">
    <location>
        <begin position="751"/>
        <end position="773"/>
    </location>
</feature>
<dbReference type="Gene3D" id="3.40.1110.10">
    <property type="entry name" value="Calcium-transporting ATPase, cytoplasmic domain N"/>
    <property type="match status" value="1"/>
</dbReference>
<dbReference type="PROSITE" id="PS00154">
    <property type="entry name" value="ATPASE_E1_E2"/>
    <property type="match status" value="1"/>
</dbReference>
<keyword evidence="6" id="KW-0067">ATP-binding</keyword>